<gene>
    <name evidence="1" type="ORF">Tci_683260</name>
</gene>
<comment type="caution">
    <text evidence="1">The sequence shown here is derived from an EMBL/GenBank/DDBJ whole genome shotgun (WGS) entry which is preliminary data.</text>
</comment>
<dbReference type="AlphaFoldDB" id="A0A699KTY4"/>
<proteinExistence type="predicted"/>
<organism evidence="1">
    <name type="scientific">Tanacetum cinerariifolium</name>
    <name type="common">Dalmatian daisy</name>
    <name type="synonym">Chrysanthemum cinerariifolium</name>
    <dbReference type="NCBI Taxonomy" id="118510"/>
    <lineage>
        <taxon>Eukaryota</taxon>
        <taxon>Viridiplantae</taxon>
        <taxon>Streptophyta</taxon>
        <taxon>Embryophyta</taxon>
        <taxon>Tracheophyta</taxon>
        <taxon>Spermatophyta</taxon>
        <taxon>Magnoliopsida</taxon>
        <taxon>eudicotyledons</taxon>
        <taxon>Gunneridae</taxon>
        <taxon>Pentapetalae</taxon>
        <taxon>asterids</taxon>
        <taxon>campanulids</taxon>
        <taxon>Asterales</taxon>
        <taxon>Asteraceae</taxon>
        <taxon>Asteroideae</taxon>
        <taxon>Anthemideae</taxon>
        <taxon>Anthemidinae</taxon>
        <taxon>Tanacetum</taxon>
    </lineage>
</organism>
<sequence>MDNTMYLVEHCTRKDAPIRSPTGIGADLKGHLASRERSNKIPLRIGADLGR</sequence>
<feature type="non-terminal residue" evidence="1">
    <location>
        <position position="51"/>
    </location>
</feature>
<evidence type="ECO:0000313" key="1">
    <source>
        <dbReference type="EMBL" id="GFB11289.1"/>
    </source>
</evidence>
<reference evidence="1" key="1">
    <citation type="journal article" date="2019" name="Sci. Rep.">
        <title>Draft genome of Tanacetum cinerariifolium, the natural source of mosquito coil.</title>
        <authorList>
            <person name="Yamashiro T."/>
            <person name="Shiraishi A."/>
            <person name="Satake H."/>
            <person name="Nakayama K."/>
        </authorList>
    </citation>
    <scope>NUCLEOTIDE SEQUENCE</scope>
</reference>
<protein>
    <submittedName>
        <fullName evidence="1">Uncharacterized protein</fullName>
    </submittedName>
</protein>
<dbReference type="EMBL" id="BKCJ010554762">
    <property type="protein sequence ID" value="GFB11289.1"/>
    <property type="molecule type" value="Genomic_DNA"/>
</dbReference>
<name>A0A699KTY4_TANCI</name>
<accession>A0A699KTY4</accession>